<protein>
    <submittedName>
        <fullName evidence="1">Uncharacterized protein</fullName>
    </submittedName>
</protein>
<organism evidence="1 2">
    <name type="scientific">Puccinia striiformis f. sp. tritici</name>
    <dbReference type="NCBI Taxonomy" id="168172"/>
    <lineage>
        <taxon>Eukaryota</taxon>
        <taxon>Fungi</taxon>
        <taxon>Dikarya</taxon>
        <taxon>Basidiomycota</taxon>
        <taxon>Pucciniomycotina</taxon>
        <taxon>Pucciniomycetes</taxon>
        <taxon>Pucciniales</taxon>
        <taxon>Pucciniaceae</taxon>
        <taxon>Puccinia</taxon>
    </lineage>
</organism>
<accession>A0ACC0ER47</accession>
<name>A0ACC0ER47_9BASI</name>
<proteinExistence type="predicted"/>
<reference evidence="2" key="2">
    <citation type="journal article" date="2018" name="Mol. Plant Microbe Interact.">
        <title>Genome sequence resources for the wheat stripe rust pathogen (Puccinia striiformis f. sp. tritici) and the barley stripe rust pathogen (Puccinia striiformis f. sp. hordei).</title>
        <authorList>
            <person name="Xia C."/>
            <person name="Wang M."/>
            <person name="Yin C."/>
            <person name="Cornejo O.E."/>
            <person name="Hulbert S.H."/>
            <person name="Chen X."/>
        </authorList>
    </citation>
    <scope>NUCLEOTIDE SEQUENCE [LARGE SCALE GENOMIC DNA]</scope>
    <source>
        <strain evidence="2">93-210</strain>
    </source>
</reference>
<comment type="caution">
    <text evidence="1">The sequence shown here is derived from an EMBL/GenBank/DDBJ whole genome shotgun (WGS) entry which is preliminary data.</text>
</comment>
<reference evidence="1 2" key="3">
    <citation type="journal article" date="2022" name="Microbiol. Spectr.">
        <title>Folding features and dynamics of 3D genome architecture in plant fungal pathogens.</title>
        <authorList>
            <person name="Xia C."/>
        </authorList>
    </citation>
    <scope>NUCLEOTIDE SEQUENCE [LARGE SCALE GENOMIC DNA]</scope>
    <source>
        <strain evidence="1 2">93-210</strain>
    </source>
</reference>
<evidence type="ECO:0000313" key="1">
    <source>
        <dbReference type="EMBL" id="KAI7957299.1"/>
    </source>
</evidence>
<gene>
    <name evidence="1" type="ORF">MJO28_004394</name>
</gene>
<dbReference type="EMBL" id="CM045868">
    <property type="protein sequence ID" value="KAI7957299.1"/>
    <property type="molecule type" value="Genomic_DNA"/>
</dbReference>
<evidence type="ECO:0000313" key="2">
    <source>
        <dbReference type="Proteomes" id="UP001060170"/>
    </source>
</evidence>
<sequence>MVHRKYEASFKYTVVKAALQGHSLDKINTMHGASVSMDSLNRWCDLYERTRSVVCNPATYLTRGRPLLLNDEEQCYIIDLVENNPTIYIAEIQKLLAQNLNIHISLMTIWTELHHRLHLSLKKVRKVNSRQDPNQRAAYMRLLAHYDPHMLVFTDESGICLNGIVRTQGWSLVGERTPCVVQDRATHKFNIIPAVSLSGLVAMMVQEENVYRFDLEYFLEYILLPSMNPFPGSNSVLPDYNPIEKGFAVLKNSMHNCANMDGGPDDGEVIEAFVAFTFTSQLMLNLFRGCGYID</sequence>
<reference evidence="2" key="1">
    <citation type="journal article" date="2018" name="BMC Genomics">
        <title>Genomic insights into host adaptation between the wheat stripe rust pathogen (Puccinia striiformis f. sp. tritici) and the barley stripe rust pathogen (Puccinia striiformis f. sp. hordei).</title>
        <authorList>
            <person name="Xia C."/>
            <person name="Wang M."/>
            <person name="Yin C."/>
            <person name="Cornejo O.E."/>
            <person name="Hulbert S.H."/>
            <person name="Chen X."/>
        </authorList>
    </citation>
    <scope>NUCLEOTIDE SEQUENCE [LARGE SCALE GENOMIC DNA]</scope>
    <source>
        <strain evidence="2">93-210</strain>
    </source>
</reference>
<keyword evidence="2" id="KW-1185">Reference proteome</keyword>
<dbReference type="Proteomes" id="UP001060170">
    <property type="component" value="Chromosome 4"/>
</dbReference>